<feature type="transmembrane region" description="Helical" evidence="1">
    <location>
        <begin position="210"/>
        <end position="229"/>
    </location>
</feature>
<name>A0A7Y7EAB5_STRMO</name>
<proteinExistence type="predicted"/>
<feature type="transmembrane region" description="Helical" evidence="1">
    <location>
        <begin position="131"/>
        <end position="150"/>
    </location>
</feature>
<protein>
    <submittedName>
        <fullName evidence="3">DUF1648 domain-containing protein</fullName>
    </submittedName>
</protein>
<dbReference type="InterPro" id="IPR012867">
    <property type="entry name" value="DUF1648"/>
</dbReference>
<evidence type="ECO:0000313" key="4">
    <source>
        <dbReference type="Proteomes" id="UP000587462"/>
    </source>
</evidence>
<sequence length="331" mass="34877">MNVTARPTRGSRLRPLLVGIPYLLSSAVFLTVFLVSRPRLPDPIATHFGGSGHADGFTSQGALLPMGLAMLLLPGALFVVLAYVIDAVRPLVLTAYATVGPLCYANVRVVMDNAGAETARDVRLTLWEVPAALALAAVTGGIGLLVTRGWQQPAPEARIGPKNRPGLLLHPGETAFWTHAQRSRGLGIAGLTLLVAGATIIPLTGFGPGVVLLGTGLLFGLFSGVRSTVDRHGLTVTMLWLPWPRLRIPLKRIVEANARDINAFCDMGGWGYRINKGRSGVVLRSGEALVVQLANGKEFVVTTDDAATAAALLNGLVERGSGHAAPTDRRG</sequence>
<feature type="transmembrane region" description="Helical" evidence="1">
    <location>
        <begin position="91"/>
        <end position="111"/>
    </location>
</feature>
<evidence type="ECO:0000313" key="3">
    <source>
        <dbReference type="EMBL" id="NVK81960.1"/>
    </source>
</evidence>
<dbReference type="Pfam" id="PF07853">
    <property type="entry name" value="DUF1648"/>
    <property type="match status" value="1"/>
</dbReference>
<keyword evidence="4" id="KW-1185">Reference proteome</keyword>
<reference evidence="3 4" key="1">
    <citation type="submission" date="2020-04" db="EMBL/GenBank/DDBJ databases">
        <title>Draft Genome Sequence of Streptomyces morookaense DSM 40503, an 8-azaguanine-producing strain.</title>
        <authorList>
            <person name="Qi J."/>
            <person name="Gao J.-M."/>
        </authorList>
    </citation>
    <scope>NUCLEOTIDE SEQUENCE [LARGE SCALE GENOMIC DNA]</scope>
    <source>
        <strain evidence="3 4">DSM 40503</strain>
    </source>
</reference>
<evidence type="ECO:0000259" key="2">
    <source>
        <dbReference type="Pfam" id="PF07853"/>
    </source>
</evidence>
<dbReference type="RefSeq" id="WP_171087181.1">
    <property type="nucleotide sequence ID" value="NZ_BNBU01000007.1"/>
</dbReference>
<dbReference type="AlphaFoldDB" id="A0A7Y7EAB5"/>
<dbReference type="Proteomes" id="UP000587462">
    <property type="component" value="Unassembled WGS sequence"/>
</dbReference>
<feature type="domain" description="DUF1648" evidence="2">
    <location>
        <begin position="32"/>
        <end position="64"/>
    </location>
</feature>
<keyword evidence="1" id="KW-0472">Membrane</keyword>
<gene>
    <name evidence="3" type="ORF">HG542_30560</name>
</gene>
<dbReference type="EMBL" id="JABBXF010000102">
    <property type="protein sequence ID" value="NVK81960.1"/>
    <property type="molecule type" value="Genomic_DNA"/>
</dbReference>
<keyword evidence="1" id="KW-0812">Transmembrane</keyword>
<comment type="caution">
    <text evidence="3">The sequence shown here is derived from an EMBL/GenBank/DDBJ whole genome shotgun (WGS) entry which is preliminary data.</text>
</comment>
<feature type="transmembrane region" description="Helical" evidence="1">
    <location>
        <begin position="16"/>
        <end position="35"/>
    </location>
</feature>
<evidence type="ECO:0000256" key="1">
    <source>
        <dbReference type="SAM" id="Phobius"/>
    </source>
</evidence>
<feature type="transmembrane region" description="Helical" evidence="1">
    <location>
        <begin position="186"/>
        <end position="204"/>
    </location>
</feature>
<organism evidence="3 4">
    <name type="scientific">Streptomyces morookaense</name>
    <name type="common">Streptoverticillium morookaense</name>
    <dbReference type="NCBI Taxonomy" id="1970"/>
    <lineage>
        <taxon>Bacteria</taxon>
        <taxon>Bacillati</taxon>
        <taxon>Actinomycetota</taxon>
        <taxon>Actinomycetes</taxon>
        <taxon>Kitasatosporales</taxon>
        <taxon>Streptomycetaceae</taxon>
        <taxon>Streptomyces</taxon>
    </lineage>
</organism>
<feature type="transmembrane region" description="Helical" evidence="1">
    <location>
        <begin position="62"/>
        <end position="84"/>
    </location>
</feature>
<keyword evidence="1" id="KW-1133">Transmembrane helix</keyword>
<accession>A0A7Y7EAB5</accession>